<sequence>MSFSRLKATNQPARSQIFIPPGRQRLYTVVSHQCATD</sequence>
<accession>A0A6J4L3C3</accession>
<dbReference type="AlphaFoldDB" id="A0A6J4L3C3"/>
<dbReference type="EMBL" id="CADCTZ010000219">
    <property type="protein sequence ID" value="CAA9321853.1"/>
    <property type="molecule type" value="Genomic_DNA"/>
</dbReference>
<name>A0A6J4L3C3_9CYAN</name>
<protein>
    <submittedName>
        <fullName evidence="1">Uncharacterized protein</fullName>
    </submittedName>
</protein>
<reference evidence="1" key="1">
    <citation type="submission" date="2020-02" db="EMBL/GenBank/DDBJ databases">
        <authorList>
            <person name="Meier V. D."/>
        </authorList>
    </citation>
    <scope>NUCLEOTIDE SEQUENCE</scope>
    <source>
        <strain evidence="1">AVDCRST_MAG84</strain>
    </source>
</reference>
<organism evidence="1">
    <name type="scientific">uncultured Microcoleus sp</name>
    <dbReference type="NCBI Taxonomy" id="259945"/>
    <lineage>
        <taxon>Bacteria</taxon>
        <taxon>Bacillati</taxon>
        <taxon>Cyanobacteriota</taxon>
        <taxon>Cyanophyceae</taxon>
        <taxon>Oscillatoriophycideae</taxon>
        <taxon>Oscillatoriales</taxon>
        <taxon>Microcoleaceae</taxon>
        <taxon>Microcoleus</taxon>
        <taxon>environmental samples</taxon>
    </lineage>
</organism>
<proteinExistence type="predicted"/>
<gene>
    <name evidence="1" type="ORF">AVDCRST_MAG84-1404</name>
</gene>
<evidence type="ECO:0000313" key="1">
    <source>
        <dbReference type="EMBL" id="CAA9321853.1"/>
    </source>
</evidence>